<keyword evidence="7" id="KW-0479">Metal-binding</keyword>
<feature type="transmembrane region" description="Helical" evidence="9">
    <location>
        <begin position="161"/>
        <end position="185"/>
    </location>
</feature>
<keyword evidence="4" id="KW-0378">Hydrolase</keyword>
<gene>
    <name evidence="10" type="ORF">ACHAW5_001724</name>
</gene>
<reference evidence="10 11" key="1">
    <citation type="submission" date="2024-10" db="EMBL/GenBank/DDBJ databases">
        <title>Updated reference genomes for cyclostephanoid diatoms.</title>
        <authorList>
            <person name="Roberts W.R."/>
            <person name="Alverson A.J."/>
        </authorList>
    </citation>
    <scope>NUCLEOTIDE SEQUENCE [LARGE SCALE GENOMIC DNA]</scope>
    <source>
        <strain evidence="10 11">AJA276-08</strain>
    </source>
</reference>
<keyword evidence="3 9" id="KW-0812">Transmembrane</keyword>
<feature type="transmembrane region" description="Helical" evidence="9">
    <location>
        <begin position="206"/>
        <end position="227"/>
    </location>
</feature>
<feature type="transmembrane region" description="Helical" evidence="9">
    <location>
        <begin position="52"/>
        <end position="70"/>
    </location>
</feature>
<comment type="subcellular location">
    <subcellularLocation>
        <location evidence="1">Membrane</location>
        <topology evidence="1">Multi-pass membrane protein</topology>
    </subcellularLocation>
</comment>
<keyword evidence="8" id="KW-0862">Zinc</keyword>
<protein>
    <submittedName>
        <fullName evidence="10">Uncharacterized protein</fullName>
    </submittedName>
</protein>
<dbReference type="AlphaFoldDB" id="A0ABD3QUV3"/>
<feature type="binding site" evidence="7">
    <location>
        <position position="37"/>
    </location>
    <ligand>
        <name>Ca(2+)</name>
        <dbReference type="ChEBI" id="CHEBI:29108"/>
    </ligand>
</feature>
<feature type="binding site" evidence="8">
    <location>
        <position position="257"/>
    </location>
    <ligand>
        <name>Zn(2+)</name>
        <dbReference type="ChEBI" id="CHEBI:29105"/>
        <note>catalytic</note>
    </ligand>
</feature>
<sequence length="311" mass="35252">MSHPSKSSGYFINNSNGEHSSSAGLWKPHTASIDFCESNYLLSDLVVEPHNVWSSLFAFTLLGAVGIIYGNPTREWRTFLVYVILLIIGLGSACLHATLHWCFQSFDELPMLYLVICSLYSVLEVDSPKGERIYPHLPAYLILLSCASTAIYYAFQQMYAVFLVTFFSMTVIIFGLHIQIARRLYHEVRGKKQEQVDRSKNRTKEIALRFYALHHIVYTLIASPIWAIDQFHCGYLLPIYNNLPFPLTGMTLHVAWHICAGFGCHFFIQFLSACRADTLGMVCDTRRVFGVLPVVIINTPNNKIGANRKKA</sequence>
<evidence type="ECO:0000313" key="11">
    <source>
        <dbReference type="Proteomes" id="UP001530315"/>
    </source>
</evidence>
<evidence type="ECO:0000256" key="2">
    <source>
        <dbReference type="ARBA" id="ARBA00009780"/>
    </source>
</evidence>
<evidence type="ECO:0000256" key="9">
    <source>
        <dbReference type="SAM" id="Phobius"/>
    </source>
</evidence>
<dbReference type="PANTHER" id="PTHR46187">
    <property type="entry name" value="ALKALINE CERAMIDASE 3"/>
    <property type="match status" value="1"/>
</dbReference>
<keyword evidence="7" id="KW-0106">Calcium</keyword>
<accession>A0ABD3QUV3</accession>
<comment type="caution">
    <text evidence="10">The sequence shown here is derived from an EMBL/GenBank/DDBJ whole genome shotgun (WGS) entry which is preliminary data.</text>
</comment>
<feature type="binding site" evidence="7">
    <location>
        <position position="48"/>
    </location>
    <ligand>
        <name>Ca(2+)</name>
        <dbReference type="ChEBI" id="CHEBI:29108"/>
    </ligand>
</feature>
<evidence type="ECO:0000256" key="6">
    <source>
        <dbReference type="ARBA" id="ARBA00023136"/>
    </source>
</evidence>
<evidence type="ECO:0000313" key="10">
    <source>
        <dbReference type="EMBL" id="KAL3803947.1"/>
    </source>
</evidence>
<dbReference type="GO" id="GO:0006665">
    <property type="term" value="P:sphingolipid metabolic process"/>
    <property type="evidence" value="ECO:0007669"/>
    <property type="project" value="UniProtKB-ARBA"/>
</dbReference>
<dbReference type="PANTHER" id="PTHR46187:SF3">
    <property type="entry name" value="ALKALINE CERAMIDASE 3"/>
    <property type="match status" value="1"/>
</dbReference>
<dbReference type="EMBL" id="JALLAZ020000102">
    <property type="protein sequence ID" value="KAL3803947.1"/>
    <property type="molecule type" value="Genomic_DNA"/>
</dbReference>
<feature type="transmembrane region" description="Helical" evidence="9">
    <location>
        <begin position="109"/>
        <end position="125"/>
    </location>
</feature>
<evidence type="ECO:0000256" key="4">
    <source>
        <dbReference type="ARBA" id="ARBA00022801"/>
    </source>
</evidence>
<keyword evidence="6 9" id="KW-0472">Membrane</keyword>
<evidence type="ECO:0000256" key="8">
    <source>
        <dbReference type="PIRSR" id="PIRSR608901-2"/>
    </source>
</evidence>
<comment type="similarity">
    <text evidence="2">Belongs to the alkaline ceramidase family.</text>
</comment>
<evidence type="ECO:0000256" key="1">
    <source>
        <dbReference type="ARBA" id="ARBA00004141"/>
    </source>
</evidence>
<keyword evidence="5 9" id="KW-1133">Transmembrane helix</keyword>
<dbReference type="Pfam" id="PF05875">
    <property type="entry name" value="Ceramidase"/>
    <property type="match status" value="1"/>
</dbReference>
<feature type="binding site" evidence="8">
    <location>
        <position position="253"/>
    </location>
    <ligand>
        <name>Zn(2+)</name>
        <dbReference type="ChEBI" id="CHEBI:29105"/>
        <note>catalytic</note>
    </ligand>
</feature>
<name>A0ABD3QUV3_9STRA</name>
<feature type="transmembrane region" description="Helical" evidence="9">
    <location>
        <begin position="247"/>
        <end position="268"/>
    </location>
</feature>
<evidence type="ECO:0000256" key="5">
    <source>
        <dbReference type="ARBA" id="ARBA00022989"/>
    </source>
</evidence>
<dbReference type="GO" id="GO:0016787">
    <property type="term" value="F:hydrolase activity"/>
    <property type="evidence" value="ECO:0007669"/>
    <property type="project" value="UniProtKB-KW"/>
</dbReference>
<organism evidence="10 11">
    <name type="scientific">Stephanodiscus triporus</name>
    <dbReference type="NCBI Taxonomy" id="2934178"/>
    <lineage>
        <taxon>Eukaryota</taxon>
        <taxon>Sar</taxon>
        <taxon>Stramenopiles</taxon>
        <taxon>Ochrophyta</taxon>
        <taxon>Bacillariophyta</taxon>
        <taxon>Coscinodiscophyceae</taxon>
        <taxon>Thalassiosirophycidae</taxon>
        <taxon>Stephanodiscales</taxon>
        <taxon>Stephanodiscaceae</taxon>
        <taxon>Stephanodiscus</taxon>
    </lineage>
</organism>
<proteinExistence type="inferred from homology"/>
<dbReference type="GO" id="GO:0016020">
    <property type="term" value="C:membrane"/>
    <property type="evidence" value="ECO:0007669"/>
    <property type="project" value="UniProtKB-SubCell"/>
</dbReference>
<evidence type="ECO:0000256" key="7">
    <source>
        <dbReference type="PIRSR" id="PIRSR608901-1"/>
    </source>
</evidence>
<keyword evidence="11" id="KW-1185">Reference proteome</keyword>
<feature type="transmembrane region" description="Helical" evidence="9">
    <location>
        <begin position="79"/>
        <end position="103"/>
    </location>
</feature>
<comment type="cofactor">
    <cofactor evidence="8">
        <name>Zn(2+)</name>
        <dbReference type="ChEBI" id="CHEBI:29105"/>
    </cofactor>
</comment>
<dbReference type="Proteomes" id="UP001530315">
    <property type="component" value="Unassembled WGS sequence"/>
</dbReference>
<feature type="binding site" evidence="7">
    <location>
        <position position="34"/>
    </location>
    <ligand>
        <name>Ca(2+)</name>
        <dbReference type="ChEBI" id="CHEBI:29108"/>
    </ligand>
</feature>
<feature type="binding site" evidence="8">
    <location>
        <position position="96"/>
    </location>
    <ligand>
        <name>Zn(2+)</name>
        <dbReference type="ChEBI" id="CHEBI:29105"/>
        <note>catalytic</note>
    </ligand>
</feature>
<dbReference type="InterPro" id="IPR008901">
    <property type="entry name" value="ACER"/>
</dbReference>
<evidence type="ECO:0000256" key="3">
    <source>
        <dbReference type="ARBA" id="ARBA00022692"/>
    </source>
</evidence>
<feature type="transmembrane region" description="Helical" evidence="9">
    <location>
        <begin position="137"/>
        <end position="155"/>
    </location>
</feature>
<feature type="binding site" evidence="7">
    <location>
        <position position="39"/>
    </location>
    <ligand>
        <name>Ca(2+)</name>
        <dbReference type="ChEBI" id="CHEBI:29108"/>
    </ligand>
</feature>